<gene>
    <name evidence="2" type="ordered locus">PST_1693</name>
</gene>
<dbReference type="InterPro" id="IPR029069">
    <property type="entry name" value="HotDog_dom_sf"/>
</dbReference>
<accession>A4VK72</accession>
<dbReference type="InterPro" id="IPR052741">
    <property type="entry name" value="Mitochondrial_HTD2"/>
</dbReference>
<reference evidence="2 3" key="1">
    <citation type="journal article" date="2008" name="Proc. Natl. Acad. Sci. U.S.A.">
        <title>Nitrogen fixation island and rhizosphere competence traits in the genome of root-associated Pseudomonas stutzeri A1501.</title>
        <authorList>
            <person name="Yan Y."/>
            <person name="Yang J."/>
            <person name="Dou Y."/>
            <person name="Chen M."/>
            <person name="Ping S."/>
            <person name="Peng J."/>
            <person name="Lu W."/>
            <person name="Zhang W."/>
            <person name="Yao Z."/>
            <person name="Li H."/>
            <person name="Liu W."/>
            <person name="He S."/>
            <person name="Geng L."/>
            <person name="Zhang X."/>
            <person name="Yang F."/>
            <person name="Yu H."/>
            <person name="Zhan Y."/>
            <person name="Li D."/>
            <person name="Lin Z."/>
            <person name="Wang Y."/>
            <person name="Elmerich C."/>
            <person name="Lin M."/>
            <person name="Jin Q."/>
        </authorList>
    </citation>
    <scope>NUCLEOTIDE SEQUENCE [LARGE SCALE GENOMIC DNA]</scope>
    <source>
        <strain evidence="2 3">A1501</strain>
    </source>
</reference>
<dbReference type="PANTHER" id="PTHR28152">
    <property type="entry name" value="HYDROXYACYL-THIOESTER DEHYDRATASE TYPE 2, MITOCHONDRIAL"/>
    <property type="match status" value="1"/>
</dbReference>
<evidence type="ECO:0000259" key="1">
    <source>
        <dbReference type="Pfam" id="PF13452"/>
    </source>
</evidence>
<dbReference type="SUPFAM" id="SSF54637">
    <property type="entry name" value="Thioesterase/thiol ester dehydrase-isomerase"/>
    <property type="match status" value="2"/>
</dbReference>
<evidence type="ECO:0000313" key="2">
    <source>
        <dbReference type="EMBL" id="ABP79373.1"/>
    </source>
</evidence>
<keyword evidence="3" id="KW-1185">Reference proteome</keyword>
<dbReference type="eggNOG" id="COG3777">
    <property type="taxonomic scope" value="Bacteria"/>
</dbReference>
<evidence type="ECO:0000313" key="3">
    <source>
        <dbReference type="Proteomes" id="UP000000233"/>
    </source>
</evidence>
<sequence length="327" mass="36297">MDEQAQIGQIEMHEVPRLGSGVQLSRTPVSVNTNSRNAGFVASCGKTRQQRNPTMTDTSAWIGRSEEVHDQLSRNLLMRIAATFGESTPAHGEALPPLWQWCFFQDPIAENGLGEDGHPARGGFLPPADNRNRMWAGGRVEFFRPLEAGGEARRVSTIKHIEEKHGRTGALLFVTVQHDYLQDGRLAIREEQDIVYREPSPPKSSSGEPMVAGGWREAVTPTPTLLFRYSAVTFNGHRIHYDWPYVTETEGYAGLVVHGPLIATLNLRAFCRANPDARLRRFAYRGLRPLIAPQPFEVGGRIVAPGKAELWAGDHNGLAQKAEVEFD</sequence>
<dbReference type="InterPro" id="IPR039569">
    <property type="entry name" value="FAS1-like_DH_region"/>
</dbReference>
<organism evidence="2 3">
    <name type="scientific">Stutzerimonas stutzeri (strain A1501)</name>
    <name type="common">Pseudomonas stutzeri</name>
    <dbReference type="NCBI Taxonomy" id="379731"/>
    <lineage>
        <taxon>Bacteria</taxon>
        <taxon>Pseudomonadati</taxon>
        <taxon>Pseudomonadota</taxon>
        <taxon>Gammaproteobacteria</taxon>
        <taxon>Pseudomonadales</taxon>
        <taxon>Pseudomonadaceae</taxon>
        <taxon>Stutzerimonas</taxon>
    </lineage>
</organism>
<dbReference type="EMBL" id="CP000304">
    <property type="protein sequence ID" value="ABP79373.1"/>
    <property type="molecule type" value="Genomic_DNA"/>
</dbReference>
<dbReference type="AlphaFoldDB" id="A4VK72"/>
<dbReference type="KEGG" id="psa:PST_1693"/>
<protein>
    <recommendedName>
        <fullName evidence="1">FAS1-like dehydratase domain-containing protein</fullName>
    </recommendedName>
</protein>
<proteinExistence type="predicted"/>
<dbReference type="HOGENOM" id="CLU_028690_3_0_6"/>
<dbReference type="PANTHER" id="PTHR28152:SF1">
    <property type="entry name" value="HYDROXYACYL-THIOESTER DEHYDRATASE TYPE 2, MITOCHONDRIAL"/>
    <property type="match status" value="1"/>
</dbReference>
<feature type="domain" description="FAS1-like dehydratase" evidence="1">
    <location>
        <begin position="126"/>
        <end position="186"/>
    </location>
</feature>
<dbReference type="Pfam" id="PF13452">
    <property type="entry name" value="FAS1_DH_region"/>
    <property type="match status" value="1"/>
</dbReference>
<dbReference type="GO" id="GO:0019171">
    <property type="term" value="F:(3R)-hydroxyacyl-[acyl-carrier-protein] dehydratase activity"/>
    <property type="evidence" value="ECO:0007669"/>
    <property type="project" value="TreeGrafter"/>
</dbReference>
<dbReference type="Proteomes" id="UP000000233">
    <property type="component" value="Chromosome"/>
</dbReference>
<name>A4VK72_STUS1</name>
<dbReference type="Gene3D" id="3.10.129.10">
    <property type="entry name" value="Hotdog Thioesterase"/>
    <property type="match status" value="2"/>
</dbReference>